<accession>A0AB39VUQ7</accession>
<dbReference type="InterPro" id="IPR027417">
    <property type="entry name" value="P-loop_NTPase"/>
</dbReference>
<evidence type="ECO:0000256" key="3">
    <source>
        <dbReference type="ARBA" id="ARBA00022840"/>
    </source>
</evidence>
<dbReference type="InterPro" id="IPR054472">
    <property type="entry name" value="WHD"/>
</dbReference>
<organism evidence="5">
    <name type="scientific">Rouxiella sp. WC2420</name>
    <dbReference type="NCBI Taxonomy" id="3234145"/>
    <lineage>
        <taxon>Bacteria</taxon>
        <taxon>Pseudomonadati</taxon>
        <taxon>Pseudomonadota</taxon>
        <taxon>Gammaproteobacteria</taxon>
        <taxon>Enterobacterales</taxon>
        <taxon>Yersiniaceae</taxon>
        <taxon>Rouxiella</taxon>
    </lineage>
</organism>
<evidence type="ECO:0000256" key="1">
    <source>
        <dbReference type="ARBA" id="ARBA00006914"/>
    </source>
</evidence>
<protein>
    <submittedName>
        <fullName evidence="5">ATP-binding protein</fullName>
    </submittedName>
</protein>
<dbReference type="SUPFAM" id="SSF52540">
    <property type="entry name" value="P-loop containing nucleoside triphosphate hydrolases"/>
    <property type="match status" value="1"/>
</dbReference>
<sequence>MLNIIEYEKPAMTAASEEDNQCLNNLLAQIEPIDLLLQRQLVKLSSNEDNSQKLDDFLLSHEMLDTQNASLKGAPVWADAVSEPILSPIIMQAEADASNRVGQLFSRFKLNVVERHVLLLSLIAELDPRYHPVFCYLQEDNDKKWPTSNCLATLLCSNVAQRSQLQRTLLEDSPLFRHRLVSSVDNAGVATTFHHQRMLRVVPAVYHFLLGHTVLPTELAHCANWLSPAPGAMQTQPALTAQLGTFLEAHEEESIQLGLSGIENDSRITAVTQAASQRNMRILALDFTQLPDDKEDAWNIFTLLLREKTLGGGYLLLRNLSDIGKQAALLLPQFSQRLLAEKQVVVVLQNHGAAADWLAGMPQMVFNVQKDSLDQSVALLQANTAEFAIEPGIDFADLLTRFTLNPESVGHVVQEADLYRQHSSTREQINAQDFNKALRLRAQQNFGNLAQRIEPTRTFDDLIASDDLQLQLNEILAAIRQRGGILSKGFDKKIVYGTGISALFYGDSGTGKSMAAEVLARELKVDLIKVDLSAVVNKYIGETEKNLAKVFDLATSDAGVLFFDEADALFGKRSEVKDAQDRHANIEVSYLLQRLESYPGLVVLATNNRSHLDQAFSRRLTFITRFTPPDIAMRQKMWANIWPKDITLAADVHFNALAHKTTLTGANIRNIALLASWLAQDNNDGVVTKAHIDLALQRELSKLGRVI</sequence>
<dbReference type="CDD" id="cd19481">
    <property type="entry name" value="RecA-like_protease"/>
    <property type="match status" value="1"/>
</dbReference>
<proteinExistence type="inferred from homology"/>
<comment type="similarity">
    <text evidence="1">Belongs to the AAA ATPase family.</text>
</comment>
<dbReference type="RefSeq" id="WP_369790546.1">
    <property type="nucleotide sequence ID" value="NZ_CP165628.1"/>
</dbReference>
<reference evidence="5" key="1">
    <citation type="submission" date="2024-07" db="EMBL/GenBank/DDBJ databases">
        <authorList>
            <person name="Biller S.J."/>
        </authorList>
    </citation>
    <scope>NUCLEOTIDE SEQUENCE</scope>
    <source>
        <strain evidence="5">WC2420</strain>
    </source>
</reference>
<dbReference type="PANTHER" id="PTHR23073">
    <property type="entry name" value="26S PROTEASOME REGULATORY SUBUNIT"/>
    <property type="match status" value="1"/>
</dbReference>
<evidence type="ECO:0000313" key="5">
    <source>
        <dbReference type="EMBL" id="XDU74368.1"/>
    </source>
</evidence>
<evidence type="ECO:0000259" key="4">
    <source>
        <dbReference type="SMART" id="SM00382"/>
    </source>
</evidence>
<dbReference type="SMART" id="SM00382">
    <property type="entry name" value="AAA"/>
    <property type="match status" value="1"/>
</dbReference>
<dbReference type="GO" id="GO:0005524">
    <property type="term" value="F:ATP binding"/>
    <property type="evidence" value="ECO:0007669"/>
    <property type="project" value="UniProtKB-KW"/>
</dbReference>
<keyword evidence="3 5" id="KW-0067">ATP-binding</keyword>
<dbReference type="Pfam" id="PF00004">
    <property type="entry name" value="AAA"/>
    <property type="match status" value="1"/>
</dbReference>
<keyword evidence="2" id="KW-0547">Nucleotide-binding</keyword>
<feature type="domain" description="AAA+ ATPase" evidence="4">
    <location>
        <begin position="498"/>
        <end position="630"/>
    </location>
</feature>
<dbReference type="Gene3D" id="3.40.50.300">
    <property type="entry name" value="P-loop containing nucleotide triphosphate hydrolases"/>
    <property type="match status" value="1"/>
</dbReference>
<dbReference type="InterPro" id="IPR050221">
    <property type="entry name" value="26S_Proteasome_ATPase"/>
</dbReference>
<evidence type="ECO:0000256" key="2">
    <source>
        <dbReference type="ARBA" id="ARBA00022741"/>
    </source>
</evidence>
<dbReference type="InterPro" id="IPR003959">
    <property type="entry name" value="ATPase_AAA_core"/>
</dbReference>
<dbReference type="GO" id="GO:0016887">
    <property type="term" value="F:ATP hydrolysis activity"/>
    <property type="evidence" value="ECO:0007669"/>
    <property type="project" value="InterPro"/>
</dbReference>
<dbReference type="AlphaFoldDB" id="A0AB39VUQ7"/>
<dbReference type="Pfam" id="PF22977">
    <property type="entry name" value="WHD"/>
    <property type="match status" value="1"/>
</dbReference>
<name>A0AB39VUQ7_9GAMM</name>
<dbReference type="EMBL" id="CP165628">
    <property type="protein sequence ID" value="XDU74368.1"/>
    <property type="molecule type" value="Genomic_DNA"/>
</dbReference>
<gene>
    <name evidence="5" type="ORF">AB3G37_09965</name>
</gene>
<dbReference type="InterPro" id="IPR003593">
    <property type="entry name" value="AAA+_ATPase"/>
</dbReference>